<evidence type="ECO:0000256" key="3">
    <source>
        <dbReference type="ARBA" id="ARBA00022448"/>
    </source>
</evidence>
<gene>
    <name evidence="14" type="ORF">NKI27_13815</name>
</gene>
<keyword evidence="7 9" id="KW-1133">Transmembrane helix</keyword>
<dbReference type="Proteomes" id="UP001163739">
    <property type="component" value="Chromosome"/>
</dbReference>
<feature type="compositionally biased region" description="Polar residues" evidence="11">
    <location>
        <begin position="36"/>
        <end position="48"/>
    </location>
</feature>
<sequence length="516" mass="57845">MSIDKDTQGALDESPKLNNPEELTSAEHNTAEDPVETSNTEVETGTSTDTEEGVTEETADENEPASDSAQALEDIPSPVPAPLQSTVSTDDGRYVRFGFIFLLITLGGFSFWAFFAPLSSAVISSGEVMVDSYRKSIQHFEGGVVKDIFVKNGDKVSKGDPLIQLDTVQFEAKRISNKKRLLTAQAELERLLTEQNFEEALIFSDNLIAEAAQDIDIQNALDRQLQLHSARLKAFFQERDALKSRIQQINQQITGLNKQIDIIKKQISSLQNEQLAFSTLFKEGLGDGQRARELDRSIYSTQNESARLESEVSRLKIQITETDLQIATRKQDYLQEVGERIRKTQNDYYDYQEILQIATDRIDRSTIRSPEAGVVVDLQIHTIGSVAPSGQTLLDLVPEHDTFVIESKLMTQDINEVSIGQKVDIRFSAFNSHITKVIEGEVINISADRLLNKRDDTPYYLARIRITEQGAKDMTGDMELKPGMPAEVMILRGERTLFSYLLKPIADSFARSLQEK</sequence>
<feature type="domain" description="AprE-like beta-barrel" evidence="13">
    <location>
        <begin position="404"/>
        <end position="491"/>
    </location>
</feature>
<evidence type="ECO:0000256" key="2">
    <source>
        <dbReference type="ARBA" id="ARBA00009477"/>
    </source>
</evidence>
<dbReference type="PANTHER" id="PTHR30386">
    <property type="entry name" value="MEMBRANE FUSION SUBUNIT OF EMRAB-TOLC MULTIDRUG EFFLUX PUMP"/>
    <property type="match status" value="1"/>
</dbReference>
<feature type="region of interest" description="Disordered" evidence="11">
    <location>
        <begin position="1"/>
        <end position="87"/>
    </location>
</feature>
<evidence type="ECO:0000259" key="13">
    <source>
        <dbReference type="Pfam" id="PF26002"/>
    </source>
</evidence>
<evidence type="ECO:0000256" key="11">
    <source>
        <dbReference type="SAM" id="MobiDB-lite"/>
    </source>
</evidence>
<feature type="domain" description="AprE-like long alpha-helical hairpin" evidence="12">
    <location>
        <begin position="174"/>
        <end position="361"/>
    </location>
</feature>
<evidence type="ECO:0000256" key="4">
    <source>
        <dbReference type="ARBA" id="ARBA00022475"/>
    </source>
</evidence>
<dbReference type="RefSeq" id="WP_265046627.1">
    <property type="nucleotide sequence ID" value="NZ_CP100390.1"/>
</dbReference>
<evidence type="ECO:0000256" key="5">
    <source>
        <dbReference type="ARBA" id="ARBA00022519"/>
    </source>
</evidence>
<feature type="transmembrane region" description="Helical" evidence="9">
    <location>
        <begin position="94"/>
        <end position="115"/>
    </location>
</feature>
<organism evidence="14 15">
    <name type="scientific">Alkalimarinus alittae</name>
    <dbReference type="NCBI Taxonomy" id="2961619"/>
    <lineage>
        <taxon>Bacteria</taxon>
        <taxon>Pseudomonadati</taxon>
        <taxon>Pseudomonadota</taxon>
        <taxon>Gammaproteobacteria</taxon>
        <taxon>Alteromonadales</taxon>
        <taxon>Alteromonadaceae</taxon>
        <taxon>Alkalimarinus</taxon>
    </lineage>
</organism>
<accession>A0ABY6MZ85</accession>
<keyword evidence="5 9" id="KW-0997">Cell inner membrane</keyword>
<evidence type="ECO:0000313" key="15">
    <source>
        <dbReference type="Proteomes" id="UP001163739"/>
    </source>
</evidence>
<proteinExistence type="inferred from homology"/>
<comment type="similarity">
    <text evidence="2 9">Belongs to the membrane fusion protein (MFP) (TC 8.A.1) family.</text>
</comment>
<comment type="subcellular location">
    <subcellularLocation>
        <location evidence="1 9">Cell inner membrane</location>
        <topology evidence="1 9">Single-pass membrane protein</topology>
    </subcellularLocation>
</comment>
<dbReference type="Gene3D" id="2.40.50.100">
    <property type="match status" value="1"/>
</dbReference>
<evidence type="ECO:0000256" key="6">
    <source>
        <dbReference type="ARBA" id="ARBA00022692"/>
    </source>
</evidence>
<evidence type="ECO:0000256" key="8">
    <source>
        <dbReference type="ARBA" id="ARBA00023136"/>
    </source>
</evidence>
<dbReference type="PANTHER" id="PTHR30386:SF17">
    <property type="entry name" value="ALKALINE PROTEASE SECRETION PROTEIN APRE"/>
    <property type="match status" value="1"/>
</dbReference>
<protein>
    <recommendedName>
        <fullName evidence="9">Membrane fusion protein (MFP) family protein</fullName>
    </recommendedName>
</protein>
<keyword evidence="10" id="KW-0175">Coiled coil</keyword>
<keyword evidence="3 9" id="KW-0813">Transport</keyword>
<evidence type="ECO:0000256" key="10">
    <source>
        <dbReference type="SAM" id="Coils"/>
    </source>
</evidence>
<keyword evidence="6 9" id="KW-0812">Transmembrane</keyword>
<dbReference type="InterPro" id="IPR010129">
    <property type="entry name" value="T1SS_HlyD"/>
</dbReference>
<dbReference type="Gene3D" id="2.40.30.170">
    <property type="match status" value="1"/>
</dbReference>
<dbReference type="EMBL" id="CP100390">
    <property type="protein sequence ID" value="UZE95138.1"/>
    <property type="molecule type" value="Genomic_DNA"/>
</dbReference>
<name>A0ABY6MZ85_9ALTE</name>
<dbReference type="Pfam" id="PF25994">
    <property type="entry name" value="HH_AprE"/>
    <property type="match status" value="1"/>
</dbReference>
<evidence type="ECO:0000313" key="14">
    <source>
        <dbReference type="EMBL" id="UZE95138.1"/>
    </source>
</evidence>
<dbReference type="InterPro" id="IPR050739">
    <property type="entry name" value="MFP"/>
</dbReference>
<dbReference type="PRINTS" id="PR01490">
    <property type="entry name" value="RTXTOXIND"/>
</dbReference>
<feature type="compositionally biased region" description="Acidic residues" evidence="11">
    <location>
        <begin position="49"/>
        <end position="64"/>
    </location>
</feature>
<keyword evidence="8 9" id="KW-0472">Membrane</keyword>
<evidence type="ECO:0000256" key="1">
    <source>
        <dbReference type="ARBA" id="ARBA00004377"/>
    </source>
</evidence>
<reference evidence="14" key="1">
    <citation type="submission" date="2022-06" db="EMBL/GenBank/DDBJ databases">
        <title>Alkalimarinus sp. nov., isolated from gut of a Alitta virens.</title>
        <authorList>
            <person name="Yang A.I."/>
            <person name="Shin N.-R."/>
        </authorList>
    </citation>
    <scope>NUCLEOTIDE SEQUENCE</scope>
    <source>
        <strain evidence="14">A2M4</strain>
    </source>
</reference>
<feature type="coiled-coil region" evidence="10">
    <location>
        <begin position="232"/>
        <end position="273"/>
    </location>
</feature>
<dbReference type="InterPro" id="IPR058982">
    <property type="entry name" value="Beta-barrel_AprE"/>
</dbReference>
<dbReference type="NCBIfam" id="TIGR01843">
    <property type="entry name" value="type_I_hlyD"/>
    <property type="match status" value="1"/>
</dbReference>
<evidence type="ECO:0000259" key="12">
    <source>
        <dbReference type="Pfam" id="PF25994"/>
    </source>
</evidence>
<evidence type="ECO:0000256" key="9">
    <source>
        <dbReference type="RuleBase" id="RU365093"/>
    </source>
</evidence>
<keyword evidence="4 9" id="KW-1003">Cell membrane</keyword>
<dbReference type="SUPFAM" id="SSF111369">
    <property type="entry name" value="HlyD-like secretion proteins"/>
    <property type="match status" value="1"/>
</dbReference>
<dbReference type="Pfam" id="PF26002">
    <property type="entry name" value="Beta-barrel_AprE"/>
    <property type="match status" value="1"/>
</dbReference>
<evidence type="ECO:0000256" key="7">
    <source>
        <dbReference type="ARBA" id="ARBA00022989"/>
    </source>
</evidence>
<keyword evidence="15" id="KW-1185">Reference proteome</keyword>
<dbReference type="InterPro" id="IPR058781">
    <property type="entry name" value="HH_AprE-like"/>
</dbReference>